<keyword evidence="1 6" id="KW-0285">Flavoprotein</keyword>
<evidence type="ECO:0000256" key="4">
    <source>
        <dbReference type="ARBA" id="ARBA00023027"/>
    </source>
</evidence>
<organism evidence="8 9">
    <name type="scientific">Spelaeicoccus albus</name>
    <dbReference type="NCBI Taxonomy" id="1280376"/>
    <lineage>
        <taxon>Bacteria</taxon>
        <taxon>Bacillati</taxon>
        <taxon>Actinomycetota</taxon>
        <taxon>Actinomycetes</taxon>
        <taxon>Micrococcales</taxon>
        <taxon>Brevibacteriaceae</taxon>
        <taxon>Spelaeicoccus</taxon>
    </lineage>
</organism>
<reference evidence="8 9" key="1">
    <citation type="submission" date="2020-07" db="EMBL/GenBank/DDBJ databases">
        <title>Sequencing the genomes of 1000 actinobacteria strains.</title>
        <authorList>
            <person name="Klenk H.-P."/>
        </authorList>
    </citation>
    <scope>NUCLEOTIDE SEQUENCE [LARGE SCALE GENOMIC DNA]</scope>
    <source>
        <strain evidence="8 9">DSM 26341</strain>
    </source>
</reference>
<name>A0A7Z0D537_9MICO</name>
<dbReference type="InterPro" id="IPR050104">
    <property type="entry name" value="FMN-dep_NADH:Q_OxRdtase_AzoR1"/>
</dbReference>
<comment type="catalytic activity">
    <reaction evidence="5">
        <text>N,N-dimethyl-1,4-phenylenediamine + anthranilate + 2 NAD(+) = 2-(4-dimethylaminophenyl)diazenylbenzoate + 2 NADH + 2 H(+)</text>
        <dbReference type="Rhea" id="RHEA:55872"/>
        <dbReference type="ChEBI" id="CHEBI:15378"/>
        <dbReference type="ChEBI" id="CHEBI:15783"/>
        <dbReference type="ChEBI" id="CHEBI:16567"/>
        <dbReference type="ChEBI" id="CHEBI:57540"/>
        <dbReference type="ChEBI" id="CHEBI:57945"/>
        <dbReference type="ChEBI" id="CHEBI:71579"/>
        <dbReference type="EC" id="1.7.1.17"/>
    </reaction>
    <physiologicalReaction direction="right-to-left" evidence="5">
        <dbReference type="Rhea" id="RHEA:55874"/>
    </physiologicalReaction>
</comment>
<dbReference type="Pfam" id="PF02525">
    <property type="entry name" value="Flavodoxin_2"/>
    <property type="match status" value="1"/>
</dbReference>
<comment type="subunit">
    <text evidence="6">Homodimer.</text>
</comment>
<sequence>MPTLLHLDSSADLTNSRSRTLSARFAEEWRAAGADHTVRYRDLHRRQLPHLADAALHWPERLRPDDANPPADAVTLQNELIDELTAADALVIGLGLYNYSMPSTLKAWIDHIHVPAVTAPFDVEVQPMAGKPALIITSRGAVYDVGTPTADWDHATPALKIILGEALGMDVDAVTISRTLAGRVPALAAEAERGKQEFDAALERVTELARRYAHKE</sequence>
<comment type="cofactor">
    <cofactor evidence="6">
        <name>FMN</name>
        <dbReference type="ChEBI" id="CHEBI:58210"/>
    </cofactor>
    <text evidence="6">Binds 1 FMN per subunit.</text>
</comment>
<evidence type="ECO:0000256" key="3">
    <source>
        <dbReference type="ARBA" id="ARBA00023002"/>
    </source>
</evidence>
<dbReference type="PANTHER" id="PTHR43741">
    <property type="entry name" value="FMN-DEPENDENT NADH-AZOREDUCTASE 1"/>
    <property type="match status" value="1"/>
</dbReference>
<gene>
    <name evidence="6" type="primary">azoR</name>
    <name evidence="8" type="ORF">BJY26_003347</name>
</gene>
<comment type="caution">
    <text evidence="8">The sequence shown here is derived from an EMBL/GenBank/DDBJ whole genome shotgun (WGS) entry which is preliminary data.</text>
</comment>
<keyword evidence="3 6" id="KW-0560">Oxidoreductase</keyword>
<dbReference type="AlphaFoldDB" id="A0A7Z0D537"/>
<dbReference type="Gene3D" id="3.40.50.360">
    <property type="match status" value="1"/>
</dbReference>
<comment type="caution">
    <text evidence="6">Lacks conserved residue(s) required for the propagation of feature annotation.</text>
</comment>
<accession>A0A7Z0D537</accession>
<comment type="function">
    <text evidence="6">Also exhibits azoreductase activity. Catalyzes the reductive cleavage of the azo bond in aromatic azo compounds to the corresponding amines.</text>
</comment>
<comment type="catalytic activity">
    <reaction evidence="6">
        <text>2 a quinone + NADH + H(+) = 2 a 1,4-benzosemiquinone + NAD(+)</text>
        <dbReference type="Rhea" id="RHEA:65952"/>
        <dbReference type="ChEBI" id="CHEBI:15378"/>
        <dbReference type="ChEBI" id="CHEBI:57540"/>
        <dbReference type="ChEBI" id="CHEBI:57945"/>
        <dbReference type="ChEBI" id="CHEBI:132124"/>
        <dbReference type="ChEBI" id="CHEBI:134225"/>
    </reaction>
</comment>
<keyword evidence="4 6" id="KW-0520">NAD</keyword>
<dbReference type="GO" id="GO:0016655">
    <property type="term" value="F:oxidoreductase activity, acting on NAD(P)H, quinone or similar compound as acceptor"/>
    <property type="evidence" value="ECO:0007669"/>
    <property type="project" value="InterPro"/>
</dbReference>
<dbReference type="RefSeq" id="WP_179429320.1">
    <property type="nucleotide sequence ID" value="NZ_JACBZP010000001.1"/>
</dbReference>
<dbReference type="EC" id="1.7.1.17" evidence="6"/>
<evidence type="ECO:0000313" key="8">
    <source>
        <dbReference type="EMBL" id="NYI69041.1"/>
    </source>
</evidence>
<protein>
    <recommendedName>
        <fullName evidence="6">FMN dependent NADH:quinone oxidoreductase</fullName>
        <ecNumber evidence="6">1.6.5.-</ecNumber>
    </recommendedName>
    <alternativeName>
        <fullName evidence="6">Azo-dye reductase</fullName>
    </alternativeName>
    <alternativeName>
        <fullName evidence="6">FMN-dependent NADH-azo compound oxidoreductase</fullName>
    </alternativeName>
    <alternativeName>
        <fullName evidence="6">FMN-dependent NADH-azoreductase</fullName>
        <ecNumber evidence="6">1.7.1.17</ecNumber>
    </alternativeName>
</protein>
<comment type="similarity">
    <text evidence="6">Belongs to the azoreductase type 1 family.</text>
</comment>
<evidence type="ECO:0000256" key="1">
    <source>
        <dbReference type="ARBA" id="ARBA00022630"/>
    </source>
</evidence>
<keyword evidence="2 6" id="KW-0288">FMN</keyword>
<dbReference type="PANTHER" id="PTHR43741:SF4">
    <property type="entry name" value="FMN-DEPENDENT NADH:QUINONE OXIDOREDUCTASE"/>
    <property type="match status" value="1"/>
</dbReference>
<dbReference type="GO" id="GO:0009055">
    <property type="term" value="F:electron transfer activity"/>
    <property type="evidence" value="ECO:0007669"/>
    <property type="project" value="UniProtKB-UniRule"/>
</dbReference>
<feature type="binding site" evidence="6">
    <location>
        <begin position="16"/>
        <end position="18"/>
    </location>
    <ligand>
        <name>FMN</name>
        <dbReference type="ChEBI" id="CHEBI:58210"/>
    </ligand>
</feature>
<dbReference type="GO" id="GO:0010181">
    <property type="term" value="F:FMN binding"/>
    <property type="evidence" value="ECO:0007669"/>
    <property type="project" value="UniProtKB-UniRule"/>
</dbReference>
<evidence type="ECO:0000256" key="2">
    <source>
        <dbReference type="ARBA" id="ARBA00022643"/>
    </source>
</evidence>
<evidence type="ECO:0000256" key="5">
    <source>
        <dbReference type="ARBA" id="ARBA00048542"/>
    </source>
</evidence>
<dbReference type="Proteomes" id="UP000539111">
    <property type="component" value="Unassembled WGS sequence"/>
</dbReference>
<feature type="domain" description="Flavodoxin-like fold" evidence="7">
    <location>
        <begin position="3"/>
        <end position="184"/>
    </location>
</feature>
<dbReference type="HAMAP" id="MF_01216">
    <property type="entry name" value="Azoreductase_type1"/>
    <property type="match status" value="1"/>
</dbReference>
<dbReference type="InterPro" id="IPR003680">
    <property type="entry name" value="Flavodoxin_fold"/>
</dbReference>
<dbReference type="GO" id="GO:0016652">
    <property type="term" value="F:oxidoreductase activity, acting on NAD(P)H as acceptor"/>
    <property type="evidence" value="ECO:0007669"/>
    <property type="project" value="UniProtKB-UniRule"/>
</dbReference>
<dbReference type="InterPro" id="IPR023048">
    <property type="entry name" value="NADH:quinone_OxRdtase_FMN_depd"/>
</dbReference>
<dbReference type="EC" id="1.6.5.-" evidence="6"/>
<evidence type="ECO:0000259" key="7">
    <source>
        <dbReference type="Pfam" id="PF02525"/>
    </source>
</evidence>
<dbReference type="SUPFAM" id="SSF52218">
    <property type="entry name" value="Flavoproteins"/>
    <property type="match status" value="1"/>
</dbReference>
<dbReference type="InterPro" id="IPR029039">
    <property type="entry name" value="Flavoprotein-like_sf"/>
</dbReference>
<keyword evidence="9" id="KW-1185">Reference proteome</keyword>
<feature type="binding site" evidence="6">
    <location>
        <position position="10"/>
    </location>
    <ligand>
        <name>FMN</name>
        <dbReference type="ChEBI" id="CHEBI:58210"/>
    </ligand>
</feature>
<evidence type="ECO:0000313" key="9">
    <source>
        <dbReference type="Proteomes" id="UP000539111"/>
    </source>
</evidence>
<dbReference type="EMBL" id="JACBZP010000001">
    <property type="protein sequence ID" value="NYI69041.1"/>
    <property type="molecule type" value="Genomic_DNA"/>
</dbReference>
<comment type="function">
    <text evidence="6">Quinone reductase that provides resistance to thiol-specific stress caused by electrophilic quinones.</text>
</comment>
<proteinExistence type="inferred from homology"/>
<evidence type="ECO:0000256" key="6">
    <source>
        <dbReference type="HAMAP-Rule" id="MF_01216"/>
    </source>
</evidence>